<organism evidence="1 2">
    <name type="scientific">Pseudomonas fluorescens</name>
    <dbReference type="NCBI Taxonomy" id="294"/>
    <lineage>
        <taxon>Bacteria</taxon>
        <taxon>Pseudomonadati</taxon>
        <taxon>Pseudomonadota</taxon>
        <taxon>Gammaproteobacteria</taxon>
        <taxon>Pseudomonadales</taxon>
        <taxon>Pseudomonadaceae</taxon>
        <taxon>Pseudomonas</taxon>
    </lineage>
</organism>
<dbReference type="AlphaFoldDB" id="A0A109LIC1"/>
<reference evidence="1 2" key="1">
    <citation type="submission" date="2015-05" db="EMBL/GenBank/DDBJ databases">
        <title>A genomic and transcriptomic approach to investigate the blue pigment phenotype in Pseudomonas fluorescens.</title>
        <authorList>
            <person name="Andreani N.A."/>
            <person name="Cardazzo B."/>
        </authorList>
    </citation>
    <scope>NUCLEOTIDE SEQUENCE [LARGE SCALE GENOMIC DNA]</scope>
    <source>
        <strain evidence="1 2">Ps_22</strain>
    </source>
</reference>
<evidence type="ECO:0000313" key="1">
    <source>
        <dbReference type="EMBL" id="KWV88030.1"/>
    </source>
</evidence>
<gene>
    <name evidence="1" type="ORF">PFLmoz3_02415</name>
</gene>
<name>A0A109LIC1_PSEFL</name>
<dbReference type="EMBL" id="LCYA01000058">
    <property type="protein sequence ID" value="KWV88030.1"/>
    <property type="molecule type" value="Genomic_DNA"/>
</dbReference>
<accession>A0A109LIC1</accession>
<dbReference type="Proteomes" id="UP000061348">
    <property type="component" value="Unassembled WGS sequence"/>
</dbReference>
<protein>
    <submittedName>
        <fullName evidence="1">Uncharacterized protein</fullName>
    </submittedName>
</protein>
<sequence length="115" mass="12103">MAMEPPLTLTRAVSMPMSLMNLSTTEAKASLTSNRSMSSTRRPALASALRVAGAGPVSMMVGSVLVTAVATIRARGCRPSSRPLASEPISISAAPSTMPELLPGVCTWWMRSTWP</sequence>
<comment type="caution">
    <text evidence="1">The sequence shown here is derived from an EMBL/GenBank/DDBJ whole genome shotgun (WGS) entry which is preliminary data.</text>
</comment>
<evidence type="ECO:0000313" key="2">
    <source>
        <dbReference type="Proteomes" id="UP000061348"/>
    </source>
</evidence>
<proteinExistence type="predicted"/>